<dbReference type="Proteomes" id="UP000313359">
    <property type="component" value="Unassembled WGS sequence"/>
</dbReference>
<accession>A0A5C2S1Y0</accession>
<protein>
    <submittedName>
        <fullName evidence="2">Uncharacterized protein</fullName>
    </submittedName>
</protein>
<name>A0A5C2S1Y0_9APHY</name>
<feature type="region of interest" description="Disordered" evidence="1">
    <location>
        <begin position="55"/>
        <end position="76"/>
    </location>
</feature>
<evidence type="ECO:0000256" key="1">
    <source>
        <dbReference type="SAM" id="MobiDB-lite"/>
    </source>
</evidence>
<dbReference type="AlphaFoldDB" id="A0A5C2S1Y0"/>
<evidence type="ECO:0000313" key="3">
    <source>
        <dbReference type="Proteomes" id="UP000313359"/>
    </source>
</evidence>
<keyword evidence="3" id="KW-1185">Reference proteome</keyword>
<organism evidence="2 3">
    <name type="scientific">Lentinus tigrinus ALCF2SS1-6</name>
    <dbReference type="NCBI Taxonomy" id="1328759"/>
    <lineage>
        <taxon>Eukaryota</taxon>
        <taxon>Fungi</taxon>
        <taxon>Dikarya</taxon>
        <taxon>Basidiomycota</taxon>
        <taxon>Agaricomycotina</taxon>
        <taxon>Agaricomycetes</taxon>
        <taxon>Polyporales</taxon>
        <taxon>Polyporaceae</taxon>
        <taxon>Lentinus</taxon>
    </lineage>
</organism>
<reference evidence="2" key="1">
    <citation type="journal article" date="2018" name="Genome Biol. Evol.">
        <title>Genomics and development of Lentinus tigrinus, a white-rot wood-decaying mushroom with dimorphic fruiting bodies.</title>
        <authorList>
            <person name="Wu B."/>
            <person name="Xu Z."/>
            <person name="Knudson A."/>
            <person name="Carlson A."/>
            <person name="Chen N."/>
            <person name="Kovaka S."/>
            <person name="LaButti K."/>
            <person name="Lipzen A."/>
            <person name="Pennachio C."/>
            <person name="Riley R."/>
            <person name="Schakwitz W."/>
            <person name="Umezawa K."/>
            <person name="Ohm R.A."/>
            <person name="Grigoriev I.V."/>
            <person name="Nagy L.G."/>
            <person name="Gibbons J."/>
            <person name="Hibbett D."/>
        </authorList>
    </citation>
    <scope>NUCLEOTIDE SEQUENCE [LARGE SCALE GENOMIC DNA]</scope>
    <source>
        <strain evidence="2">ALCF2SS1-6</strain>
    </source>
</reference>
<dbReference type="EMBL" id="ML122281">
    <property type="protein sequence ID" value="RPD57442.1"/>
    <property type="molecule type" value="Genomic_DNA"/>
</dbReference>
<proteinExistence type="predicted"/>
<evidence type="ECO:0000313" key="2">
    <source>
        <dbReference type="EMBL" id="RPD57442.1"/>
    </source>
</evidence>
<gene>
    <name evidence="2" type="ORF">L227DRAFT_602533</name>
</gene>
<sequence length="282" mass="30686">MSWIVVHRILRAWSAIERSIVGSPQTSSVYLLVSNIAIFGLRWFKHEPARVGYSAEDSSTPPAAVEQEGSTACSRTADHARSRVGSLAGDCSCTSPALAATVMSKSPPARGPSAAFLGLWPIGSGRRNMLNACGGSGRAYLEIARPHNLTPVQELWYMDEGGCLTDGQCSPLEKTETVCEATWIGAPERIQASDDAMKINAAGSDSLRSDMNQRGSSSHYWSQNIDAMQRKTHALVLMMPGCYVINWAKLLSVTGPKYMQPVNPLSWIDGKSLGVQPWKWTW</sequence>